<organism evidence="2 3">
    <name type="scientific">Hypsibius exemplaris</name>
    <name type="common">Freshwater tardigrade</name>
    <dbReference type="NCBI Taxonomy" id="2072580"/>
    <lineage>
        <taxon>Eukaryota</taxon>
        <taxon>Metazoa</taxon>
        <taxon>Ecdysozoa</taxon>
        <taxon>Tardigrada</taxon>
        <taxon>Eutardigrada</taxon>
        <taxon>Parachela</taxon>
        <taxon>Hypsibioidea</taxon>
        <taxon>Hypsibiidae</taxon>
        <taxon>Hypsibius</taxon>
    </lineage>
</organism>
<dbReference type="AlphaFoldDB" id="A0A1W0WY60"/>
<feature type="compositionally biased region" description="Basic and acidic residues" evidence="1">
    <location>
        <begin position="81"/>
        <end position="95"/>
    </location>
</feature>
<accession>A0A1W0WY60</accession>
<evidence type="ECO:0000313" key="3">
    <source>
        <dbReference type="Proteomes" id="UP000192578"/>
    </source>
</evidence>
<comment type="caution">
    <text evidence="2">The sequence shown here is derived from an EMBL/GenBank/DDBJ whole genome shotgun (WGS) entry which is preliminary data.</text>
</comment>
<evidence type="ECO:0000313" key="2">
    <source>
        <dbReference type="EMBL" id="OQV20138.1"/>
    </source>
</evidence>
<keyword evidence="3" id="KW-1185">Reference proteome</keyword>
<feature type="region of interest" description="Disordered" evidence="1">
    <location>
        <begin position="71"/>
        <end position="117"/>
    </location>
</feature>
<gene>
    <name evidence="2" type="ORF">BV898_05930</name>
</gene>
<evidence type="ECO:0000256" key="1">
    <source>
        <dbReference type="SAM" id="MobiDB-lite"/>
    </source>
</evidence>
<protein>
    <submittedName>
        <fullName evidence="2">Uncharacterized protein</fullName>
    </submittedName>
</protein>
<dbReference type="Proteomes" id="UP000192578">
    <property type="component" value="Unassembled WGS sequence"/>
</dbReference>
<proteinExistence type="predicted"/>
<sequence length="117" mass="12673">MKPTVLPSSHDDSSNSPKILINSTECSSCSEAKGASSSASPWTGPVMVSKQLQYSSTNVCGNWHPSETFRFGHTASATTTKADDLEPRPRPDHPTQRSISRRVEILTSLPRSRSSSL</sequence>
<feature type="region of interest" description="Disordered" evidence="1">
    <location>
        <begin position="1"/>
        <end position="20"/>
    </location>
</feature>
<name>A0A1W0WY60_HYPEX</name>
<dbReference type="EMBL" id="MTYJ01000033">
    <property type="protein sequence ID" value="OQV20138.1"/>
    <property type="molecule type" value="Genomic_DNA"/>
</dbReference>
<feature type="compositionally biased region" description="Low complexity" evidence="1">
    <location>
        <begin position="108"/>
        <end position="117"/>
    </location>
</feature>
<reference evidence="3" key="1">
    <citation type="submission" date="2017-01" db="EMBL/GenBank/DDBJ databases">
        <title>Comparative genomics of anhydrobiosis in the tardigrade Hypsibius dujardini.</title>
        <authorList>
            <person name="Yoshida Y."/>
            <person name="Koutsovoulos G."/>
            <person name="Laetsch D."/>
            <person name="Stevens L."/>
            <person name="Kumar S."/>
            <person name="Horikawa D."/>
            <person name="Ishino K."/>
            <person name="Komine S."/>
            <person name="Tomita M."/>
            <person name="Blaxter M."/>
            <person name="Arakawa K."/>
        </authorList>
    </citation>
    <scope>NUCLEOTIDE SEQUENCE [LARGE SCALE GENOMIC DNA]</scope>
    <source>
        <strain evidence="3">Z151</strain>
    </source>
</reference>